<sequence>MGDTVPGGNNFPNTGTLVGGHAASGSDQHNAINSTLSTQIIIKVDDTPIGALQRLAVSQNRPLQRIQEIGTDGVVEIVPIGATTFELTADRIVFDQLRLPEAFKRGFRFINAQRLPFDILVIDFSATDPDADVDGTGHVAMTYRNCWFTRYDTPYAADNYIITETASIWCETAFISFPTEAGNNSIPNAGGLRGVEPQTDGASIEPAVNWGHRRGSMDASGLVKSVFGS</sequence>
<dbReference type="InterPro" id="IPR058640">
    <property type="entry name" value="Phi812_tail_tube"/>
</dbReference>
<feature type="region of interest" description="Disordered" evidence="1">
    <location>
        <begin position="1"/>
        <end position="24"/>
    </location>
</feature>
<gene>
    <name evidence="2" type="ORF">LCGC14_1759730</name>
</gene>
<dbReference type="EMBL" id="LAZR01016352">
    <property type="protein sequence ID" value="KKM04882.1"/>
    <property type="molecule type" value="Genomic_DNA"/>
</dbReference>
<protein>
    <submittedName>
        <fullName evidence="2">Uncharacterized protein</fullName>
    </submittedName>
</protein>
<dbReference type="AlphaFoldDB" id="A0A0F9HNR1"/>
<accession>A0A0F9HNR1</accession>
<dbReference type="Pfam" id="PF26461">
    <property type="entry name" value="Phi812_tail_tube"/>
    <property type="match status" value="1"/>
</dbReference>
<reference evidence="2" key="1">
    <citation type="journal article" date="2015" name="Nature">
        <title>Complex archaea that bridge the gap between prokaryotes and eukaryotes.</title>
        <authorList>
            <person name="Spang A."/>
            <person name="Saw J.H."/>
            <person name="Jorgensen S.L."/>
            <person name="Zaremba-Niedzwiedzka K."/>
            <person name="Martijn J."/>
            <person name="Lind A.E."/>
            <person name="van Eijk R."/>
            <person name="Schleper C."/>
            <person name="Guy L."/>
            <person name="Ettema T.J."/>
        </authorList>
    </citation>
    <scope>NUCLEOTIDE SEQUENCE</scope>
</reference>
<evidence type="ECO:0000313" key="2">
    <source>
        <dbReference type="EMBL" id="KKM04882.1"/>
    </source>
</evidence>
<comment type="caution">
    <text evidence="2">The sequence shown here is derived from an EMBL/GenBank/DDBJ whole genome shotgun (WGS) entry which is preliminary data.</text>
</comment>
<organism evidence="2">
    <name type="scientific">marine sediment metagenome</name>
    <dbReference type="NCBI Taxonomy" id="412755"/>
    <lineage>
        <taxon>unclassified sequences</taxon>
        <taxon>metagenomes</taxon>
        <taxon>ecological metagenomes</taxon>
    </lineage>
</organism>
<proteinExistence type="predicted"/>
<name>A0A0F9HNR1_9ZZZZ</name>
<evidence type="ECO:0000256" key="1">
    <source>
        <dbReference type="SAM" id="MobiDB-lite"/>
    </source>
</evidence>